<evidence type="ECO:0000313" key="1">
    <source>
        <dbReference type="EMBL" id="GEK20338.1"/>
    </source>
</evidence>
<name>A0A510V095_9CELL</name>
<evidence type="ECO:0000313" key="2">
    <source>
        <dbReference type="Proteomes" id="UP000321118"/>
    </source>
</evidence>
<reference evidence="1 2" key="1">
    <citation type="submission" date="2019-07" db="EMBL/GenBank/DDBJ databases">
        <title>Whole genome shotgun sequence of Cellulomonas xylanilytica NBRC 101102.</title>
        <authorList>
            <person name="Hosoyama A."/>
            <person name="Uohara A."/>
            <person name="Ohji S."/>
            <person name="Ichikawa N."/>
        </authorList>
    </citation>
    <scope>NUCLEOTIDE SEQUENCE [LARGE SCALE GENOMIC DNA]</scope>
    <source>
        <strain evidence="1 2">NBRC 101102</strain>
    </source>
</reference>
<proteinExistence type="predicted"/>
<sequence length="78" mass="8337">MSHSTLPSAMPGASLELDPEGQLLCPRCRATTLDVSGIDQVGGMPWVNHVLVCRTCGVTSRLALVGAFGRTVLRWLDD</sequence>
<protein>
    <submittedName>
        <fullName evidence="1">Uncharacterized protein</fullName>
    </submittedName>
</protein>
<accession>A0A510V095</accession>
<dbReference type="Proteomes" id="UP000321118">
    <property type="component" value="Unassembled WGS sequence"/>
</dbReference>
<dbReference type="EMBL" id="BJUB01000002">
    <property type="protein sequence ID" value="GEK20338.1"/>
    <property type="molecule type" value="Genomic_DNA"/>
</dbReference>
<dbReference type="RefSeq" id="WP_146925821.1">
    <property type="nucleotide sequence ID" value="NZ_BJUB01000002.1"/>
</dbReference>
<gene>
    <name evidence="1" type="ORF">CXY01_08580</name>
</gene>
<organism evidence="1 2">
    <name type="scientific">Cellulomonas xylanilytica</name>
    <dbReference type="NCBI Taxonomy" id="233583"/>
    <lineage>
        <taxon>Bacteria</taxon>
        <taxon>Bacillati</taxon>
        <taxon>Actinomycetota</taxon>
        <taxon>Actinomycetes</taxon>
        <taxon>Micrococcales</taxon>
        <taxon>Cellulomonadaceae</taxon>
        <taxon>Cellulomonas</taxon>
    </lineage>
</organism>
<keyword evidence="2" id="KW-1185">Reference proteome</keyword>
<comment type="caution">
    <text evidence="1">The sequence shown here is derived from an EMBL/GenBank/DDBJ whole genome shotgun (WGS) entry which is preliminary data.</text>
</comment>
<dbReference type="OrthoDB" id="4827458at2"/>
<dbReference type="AlphaFoldDB" id="A0A510V095"/>